<sequence>MGRLTRNRGVTAALTVLAVGAGLAVFSLRRAESGRTSMPIQVEYTVGSRLKQESFNASMVLPEGFETNSFLSKLERPGGLGLRLRVQERLDIPSAEGFTLVKKKVTPKEVRYVFQAAPGAAGDQYHLAMYRLTRSTPELWMTCRGFAEDVAELEAYQQACSSIALRL</sequence>
<reference evidence="2" key="1">
    <citation type="journal article" date="2019" name="Int. J. Syst. Evol. Microbiol.">
        <title>The Global Catalogue of Microorganisms (GCM) 10K type strain sequencing project: providing services to taxonomists for standard genome sequencing and annotation.</title>
        <authorList>
            <consortium name="The Broad Institute Genomics Platform"/>
            <consortium name="The Broad Institute Genome Sequencing Center for Infectious Disease"/>
            <person name="Wu L."/>
            <person name="Ma J."/>
        </authorList>
    </citation>
    <scope>NUCLEOTIDE SEQUENCE [LARGE SCALE GENOMIC DNA]</scope>
    <source>
        <strain evidence="2">CCUG 56029</strain>
    </source>
</reference>
<protein>
    <submittedName>
        <fullName evidence="1">Uncharacterized protein</fullName>
    </submittedName>
</protein>
<dbReference type="EMBL" id="JBHSEH010000004">
    <property type="protein sequence ID" value="MFC4424863.1"/>
    <property type="molecule type" value="Genomic_DNA"/>
</dbReference>
<comment type="caution">
    <text evidence="1">The sequence shown here is derived from an EMBL/GenBank/DDBJ whole genome shotgun (WGS) entry which is preliminary data.</text>
</comment>
<evidence type="ECO:0000313" key="1">
    <source>
        <dbReference type="EMBL" id="MFC4424863.1"/>
    </source>
</evidence>
<evidence type="ECO:0000313" key="2">
    <source>
        <dbReference type="Proteomes" id="UP001595998"/>
    </source>
</evidence>
<proteinExistence type="predicted"/>
<gene>
    <name evidence="1" type="ORF">ACFOZ9_01475</name>
</gene>
<organism evidence="1 2">
    <name type="scientific">Deinococcus navajonensis</name>
    <dbReference type="NCBI Taxonomy" id="309884"/>
    <lineage>
        <taxon>Bacteria</taxon>
        <taxon>Thermotogati</taxon>
        <taxon>Deinococcota</taxon>
        <taxon>Deinococci</taxon>
        <taxon>Deinococcales</taxon>
        <taxon>Deinococcaceae</taxon>
        <taxon>Deinococcus</taxon>
    </lineage>
</organism>
<keyword evidence="2" id="KW-1185">Reference proteome</keyword>
<name>A0ABV8XJJ5_9DEIO</name>
<accession>A0ABV8XJJ5</accession>
<dbReference type="RefSeq" id="WP_380035504.1">
    <property type="nucleotide sequence ID" value="NZ_JBHSEH010000004.1"/>
</dbReference>
<dbReference type="Proteomes" id="UP001595998">
    <property type="component" value="Unassembled WGS sequence"/>
</dbReference>